<accession>A0A8S4QIA2</accession>
<protein>
    <submittedName>
        <fullName evidence="2">Jg2074 protein</fullName>
    </submittedName>
</protein>
<comment type="caution">
    <text evidence="2">The sequence shown here is derived from an EMBL/GenBank/DDBJ whole genome shotgun (WGS) entry which is preliminary data.</text>
</comment>
<proteinExistence type="predicted"/>
<gene>
    <name evidence="2" type="primary">jg2074</name>
    <name evidence="2" type="ORF">PAEG_LOCUS3164</name>
</gene>
<evidence type="ECO:0000313" key="3">
    <source>
        <dbReference type="Proteomes" id="UP000838756"/>
    </source>
</evidence>
<reference evidence="2" key="1">
    <citation type="submission" date="2022-03" db="EMBL/GenBank/DDBJ databases">
        <authorList>
            <person name="Lindestad O."/>
        </authorList>
    </citation>
    <scope>NUCLEOTIDE SEQUENCE</scope>
</reference>
<organism evidence="2 3">
    <name type="scientific">Pararge aegeria aegeria</name>
    <dbReference type="NCBI Taxonomy" id="348720"/>
    <lineage>
        <taxon>Eukaryota</taxon>
        <taxon>Metazoa</taxon>
        <taxon>Ecdysozoa</taxon>
        <taxon>Arthropoda</taxon>
        <taxon>Hexapoda</taxon>
        <taxon>Insecta</taxon>
        <taxon>Pterygota</taxon>
        <taxon>Neoptera</taxon>
        <taxon>Endopterygota</taxon>
        <taxon>Lepidoptera</taxon>
        <taxon>Glossata</taxon>
        <taxon>Ditrysia</taxon>
        <taxon>Papilionoidea</taxon>
        <taxon>Nymphalidae</taxon>
        <taxon>Satyrinae</taxon>
        <taxon>Satyrini</taxon>
        <taxon>Parargina</taxon>
        <taxon>Pararge</taxon>
    </lineage>
</organism>
<name>A0A8S4QIA2_9NEOP</name>
<feature type="compositionally biased region" description="Gly residues" evidence="1">
    <location>
        <begin position="38"/>
        <end position="51"/>
    </location>
</feature>
<evidence type="ECO:0000256" key="1">
    <source>
        <dbReference type="SAM" id="MobiDB-lite"/>
    </source>
</evidence>
<keyword evidence="3" id="KW-1185">Reference proteome</keyword>
<feature type="region of interest" description="Disordered" evidence="1">
    <location>
        <begin position="26"/>
        <end position="84"/>
    </location>
</feature>
<feature type="compositionally biased region" description="Low complexity" evidence="1">
    <location>
        <begin position="52"/>
        <end position="64"/>
    </location>
</feature>
<sequence>MPWFSENGQRLCRILERSIALVWPLTDKSGAVDRERGQQGGARHGGAGGEAASGHAGSSPGAQHLKTDTLRTARWWAQHQKQTP</sequence>
<dbReference type="EMBL" id="CAKXAJ010009944">
    <property type="protein sequence ID" value="CAH2211334.1"/>
    <property type="molecule type" value="Genomic_DNA"/>
</dbReference>
<dbReference type="AlphaFoldDB" id="A0A8S4QIA2"/>
<evidence type="ECO:0000313" key="2">
    <source>
        <dbReference type="EMBL" id="CAH2211334.1"/>
    </source>
</evidence>
<dbReference type="Proteomes" id="UP000838756">
    <property type="component" value="Unassembled WGS sequence"/>
</dbReference>